<dbReference type="RefSeq" id="WP_200277596.1">
    <property type="nucleotide sequence ID" value="NZ_CP066802.1"/>
</dbReference>
<keyword evidence="9" id="KW-0704">Schiff base</keyword>
<evidence type="ECO:0000256" key="6">
    <source>
        <dbReference type="ARBA" id="ARBA00023115"/>
    </source>
</evidence>
<dbReference type="EMBL" id="CP066802">
    <property type="protein sequence ID" value="QQM68098.1"/>
    <property type="molecule type" value="Genomic_DNA"/>
</dbReference>
<dbReference type="PANTHER" id="PTHR33866:SF2">
    <property type="entry name" value="S-ADENOSYLMETHIONINE DECARBOXYLASE PROENZYME"/>
    <property type="match status" value="1"/>
</dbReference>
<keyword evidence="5" id="KW-0745">Spermidine biosynthesis</keyword>
<dbReference type="SUPFAM" id="SSF56276">
    <property type="entry name" value="S-adenosylmethionine decarboxylase"/>
    <property type="match status" value="1"/>
</dbReference>
<dbReference type="Pfam" id="PF02675">
    <property type="entry name" value="AdoMet_dc"/>
    <property type="match status" value="1"/>
</dbReference>
<dbReference type="GO" id="GO:0005829">
    <property type="term" value="C:cytosol"/>
    <property type="evidence" value="ECO:0007669"/>
    <property type="project" value="TreeGrafter"/>
</dbReference>
<dbReference type="AlphaFoldDB" id="A0A7T7S290"/>
<evidence type="ECO:0000256" key="1">
    <source>
        <dbReference type="ARBA" id="ARBA00001928"/>
    </source>
</evidence>
<evidence type="ECO:0000256" key="4">
    <source>
        <dbReference type="ARBA" id="ARBA00022813"/>
    </source>
</evidence>
<dbReference type="GO" id="GO:0004014">
    <property type="term" value="F:adenosylmethionine decarboxylase activity"/>
    <property type="evidence" value="ECO:0007669"/>
    <property type="project" value="UniProtKB-EC"/>
</dbReference>
<dbReference type="InterPro" id="IPR016067">
    <property type="entry name" value="S-AdoMet_deCO2ase_core"/>
</dbReference>
<keyword evidence="8 11" id="KW-0456">Lyase</keyword>
<keyword evidence="4" id="KW-0068">Autocatalytic cleavage</keyword>
<keyword evidence="6" id="KW-0620">Polyamine biosynthesis</keyword>
<keyword evidence="10" id="KW-0670">Pyruvate</keyword>
<dbReference type="EC" id="4.1.1.50" evidence="11"/>
<dbReference type="GO" id="GO:0008295">
    <property type="term" value="P:spermidine biosynthetic process"/>
    <property type="evidence" value="ECO:0007669"/>
    <property type="project" value="UniProtKB-KW"/>
</dbReference>
<dbReference type="NCBIfam" id="TIGR03330">
    <property type="entry name" value="SAM_DCase_Bsu"/>
    <property type="match status" value="1"/>
</dbReference>
<protein>
    <submittedName>
        <fullName evidence="11">Adenosylmethionine decarboxylase</fullName>
        <ecNumber evidence="11">4.1.1.50</ecNumber>
    </submittedName>
</protein>
<keyword evidence="3" id="KW-0210">Decarboxylase</keyword>
<dbReference type="KEGG" id="awe:JG540_04470"/>
<name>A0A7T7S290_9ACTO</name>
<dbReference type="InterPro" id="IPR003826">
    <property type="entry name" value="AdoMetDC_fam_prok"/>
</dbReference>
<evidence type="ECO:0000256" key="8">
    <source>
        <dbReference type="ARBA" id="ARBA00023239"/>
    </source>
</evidence>
<sequence length="114" mass="11979">MSNLSVSTLVLHLEQADPASLDDAELVERLLLEIAQAVGLHVVASTSHRFTPQGLSAVLLLAESHVAVHTWPEEAGAYLTLTTCGPLGAEAVSTVESLVTAALGGRVRTEQVRL</sequence>
<evidence type="ECO:0000256" key="7">
    <source>
        <dbReference type="ARBA" id="ARBA00023145"/>
    </source>
</evidence>
<dbReference type="InterPro" id="IPR017716">
    <property type="entry name" value="S-AdoMet_deCOase_pro-enz"/>
</dbReference>
<keyword evidence="12" id="KW-1185">Reference proteome</keyword>
<dbReference type="Gene3D" id="3.60.90.10">
    <property type="entry name" value="S-adenosylmethionine decarboxylase"/>
    <property type="match status" value="1"/>
</dbReference>
<evidence type="ECO:0000313" key="12">
    <source>
        <dbReference type="Proteomes" id="UP000595895"/>
    </source>
</evidence>
<organism evidence="11 12">
    <name type="scientific">Actinomyces weissii</name>
    <dbReference type="NCBI Taxonomy" id="675090"/>
    <lineage>
        <taxon>Bacteria</taxon>
        <taxon>Bacillati</taxon>
        <taxon>Actinomycetota</taxon>
        <taxon>Actinomycetes</taxon>
        <taxon>Actinomycetales</taxon>
        <taxon>Actinomycetaceae</taxon>
        <taxon>Actinomyces</taxon>
    </lineage>
</organism>
<reference evidence="11 12" key="1">
    <citation type="submission" date="2020-12" db="EMBL/GenBank/DDBJ databases">
        <authorList>
            <person name="Zhou J."/>
        </authorList>
    </citation>
    <scope>NUCLEOTIDE SEQUENCE [LARGE SCALE GENOMIC DNA]</scope>
    <source>
        <strain evidence="11 12">CCUG 61299</strain>
    </source>
</reference>
<accession>A0A7T7S290</accession>
<evidence type="ECO:0000313" key="11">
    <source>
        <dbReference type="EMBL" id="QQM68098.1"/>
    </source>
</evidence>
<gene>
    <name evidence="11" type="primary">speD</name>
    <name evidence="11" type="ORF">JG540_04470</name>
</gene>
<keyword evidence="2" id="KW-0949">S-adenosyl-L-methionine</keyword>
<evidence type="ECO:0000256" key="10">
    <source>
        <dbReference type="ARBA" id="ARBA00023317"/>
    </source>
</evidence>
<keyword evidence="7" id="KW-0865">Zymogen</keyword>
<evidence type="ECO:0000256" key="9">
    <source>
        <dbReference type="ARBA" id="ARBA00023270"/>
    </source>
</evidence>
<evidence type="ECO:0000256" key="5">
    <source>
        <dbReference type="ARBA" id="ARBA00023066"/>
    </source>
</evidence>
<dbReference type="Proteomes" id="UP000595895">
    <property type="component" value="Chromosome"/>
</dbReference>
<comment type="cofactor">
    <cofactor evidence="1">
        <name>pyruvate</name>
        <dbReference type="ChEBI" id="CHEBI:15361"/>
    </cofactor>
</comment>
<evidence type="ECO:0000256" key="2">
    <source>
        <dbReference type="ARBA" id="ARBA00022691"/>
    </source>
</evidence>
<dbReference type="PANTHER" id="PTHR33866">
    <property type="entry name" value="S-ADENOSYLMETHIONINE DECARBOXYLASE PROENZYME"/>
    <property type="match status" value="1"/>
</dbReference>
<proteinExistence type="predicted"/>
<evidence type="ECO:0000256" key="3">
    <source>
        <dbReference type="ARBA" id="ARBA00022793"/>
    </source>
</evidence>